<dbReference type="OrthoDB" id="3831045at2"/>
<feature type="chain" id="PRO_5020339974" description="Secreted protein" evidence="2">
    <location>
        <begin position="28"/>
        <end position="73"/>
    </location>
</feature>
<reference evidence="3 4" key="1">
    <citation type="submission" date="2019-02" db="EMBL/GenBank/DDBJ databases">
        <title>Kribbella capetownensis sp. nov. and Kribbella speibonae sp. nov., isolated from soil.</title>
        <authorList>
            <person name="Curtis S.M."/>
            <person name="Norton I."/>
            <person name="Everest G.J."/>
            <person name="Meyers P.R."/>
        </authorList>
    </citation>
    <scope>NUCLEOTIDE SEQUENCE [LARGE SCALE GENOMIC DNA]</scope>
    <source>
        <strain evidence="3 4">KCTC 29219</strain>
    </source>
</reference>
<name>A0A4R0HBH1_9ACTN</name>
<feature type="compositionally biased region" description="Polar residues" evidence="1">
    <location>
        <begin position="64"/>
        <end position="73"/>
    </location>
</feature>
<organism evidence="3 4">
    <name type="scientific">Kribbella soli</name>
    <dbReference type="NCBI Taxonomy" id="1124743"/>
    <lineage>
        <taxon>Bacteria</taxon>
        <taxon>Bacillati</taxon>
        <taxon>Actinomycetota</taxon>
        <taxon>Actinomycetes</taxon>
        <taxon>Propionibacteriales</taxon>
        <taxon>Kribbellaceae</taxon>
        <taxon>Kribbella</taxon>
    </lineage>
</organism>
<keyword evidence="4" id="KW-1185">Reference proteome</keyword>
<feature type="region of interest" description="Disordered" evidence="1">
    <location>
        <begin position="36"/>
        <end position="73"/>
    </location>
</feature>
<evidence type="ECO:0000256" key="1">
    <source>
        <dbReference type="SAM" id="MobiDB-lite"/>
    </source>
</evidence>
<dbReference type="Proteomes" id="UP000292346">
    <property type="component" value="Unassembled WGS sequence"/>
</dbReference>
<feature type="signal peptide" evidence="2">
    <location>
        <begin position="1"/>
        <end position="27"/>
    </location>
</feature>
<evidence type="ECO:0000313" key="3">
    <source>
        <dbReference type="EMBL" id="TCC08337.1"/>
    </source>
</evidence>
<protein>
    <recommendedName>
        <fullName evidence="5">Secreted protein</fullName>
    </recommendedName>
</protein>
<dbReference type="AlphaFoldDB" id="A0A4R0HBH1"/>
<evidence type="ECO:0000256" key="2">
    <source>
        <dbReference type="SAM" id="SignalP"/>
    </source>
</evidence>
<keyword evidence="2" id="KW-0732">Signal</keyword>
<sequence>MKLPVKRLILGSAVAVAALGVGGIAYAAGNDPAVPEQGYATVEDGPTTPSPSPSHDCPEKNGESAEQNPAGNA</sequence>
<dbReference type="RefSeq" id="WP_131339675.1">
    <property type="nucleotide sequence ID" value="NZ_SJJZ01000002.1"/>
</dbReference>
<evidence type="ECO:0000313" key="4">
    <source>
        <dbReference type="Proteomes" id="UP000292346"/>
    </source>
</evidence>
<comment type="caution">
    <text evidence="3">The sequence shown here is derived from an EMBL/GenBank/DDBJ whole genome shotgun (WGS) entry which is preliminary data.</text>
</comment>
<proteinExistence type="predicted"/>
<evidence type="ECO:0008006" key="5">
    <source>
        <dbReference type="Google" id="ProtNLM"/>
    </source>
</evidence>
<gene>
    <name evidence="3" type="ORF">E0H45_20820</name>
</gene>
<accession>A0A4R0HBH1</accession>
<dbReference type="EMBL" id="SJJZ01000002">
    <property type="protein sequence ID" value="TCC08337.1"/>
    <property type="molecule type" value="Genomic_DNA"/>
</dbReference>